<dbReference type="PROSITE" id="PS00028">
    <property type="entry name" value="ZINC_FINGER_C2H2_1"/>
    <property type="match status" value="1"/>
</dbReference>
<keyword evidence="8" id="KW-1185">Reference proteome</keyword>
<dbReference type="GO" id="GO:0000978">
    <property type="term" value="F:RNA polymerase II cis-regulatory region sequence-specific DNA binding"/>
    <property type="evidence" value="ECO:0007669"/>
    <property type="project" value="TreeGrafter"/>
</dbReference>
<dbReference type="EMBL" id="NCKV01003262">
    <property type="protein sequence ID" value="RWS25904.1"/>
    <property type="molecule type" value="Genomic_DNA"/>
</dbReference>
<dbReference type="InterPro" id="IPR036236">
    <property type="entry name" value="Znf_C2H2_sf"/>
</dbReference>
<dbReference type="FunFam" id="3.30.160.60:FF:000021">
    <property type="entry name" value="Basic krueppel-like factor 3"/>
    <property type="match status" value="1"/>
</dbReference>
<gene>
    <name evidence="7" type="ORF">B4U80_09146</name>
</gene>
<keyword evidence="2 4" id="KW-0863">Zinc-finger</keyword>
<dbReference type="PANTHER" id="PTHR23235">
    <property type="entry name" value="KRUEPPEL-LIKE TRANSCRIPTION FACTOR"/>
    <property type="match status" value="1"/>
</dbReference>
<dbReference type="PROSITE" id="PS50157">
    <property type="entry name" value="ZINC_FINGER_C2H2_2"/>
    <property type="match status" value="1"/>
</dbReference>
<dbReference type="PANTHER" id="PTHR23235:SF120">
    <property type="entry name" value="KRUPPEL-LIKE FACTOR 15"/>
    <property type="match status" value="1"/>
</dbReference>
<proteinExistence type="predicted"/>
<keyword evidence="1" id="KW-0479">Metal-binding</keyword>
<evidence type="ECO:0000256" key="5">
    <source>
        <dbReference type="SAM" id="MobiDB-lite"/>
    </source>
</evidence>
<evidence type="ECO:0000256" key="4">
    <source>
        <dbReference type="PROSITE-ProRule" id="PRU00042"/>
    </source>
</evidence>
<dbReference type="VEuPathDB" id="VectorBase:LDEU006137"/>
<protein>
    <submittedName>
        <fullName evidence="7">Krueppel-like factor 5-like protein</fullName>
    </submittedName>
</protein>
<dbReference type="Proteomes" id="UP000288716">
    <property type="component" value="Unassembled WGS sequence"/>
</dbReference>
<dbReference type="InterPro" id="IPR013087">
    <property type="entry name" value="Znf_C2H2_type"/>
</dbReference>
<reference evidence="7 8" key="1">
    <citation type="journal article" date="2018" name="Gigascience">
        <title>Genomes of trombidid mites reveal novel predicted allergens and laterally-transferred genes associated with secondary metabolism.</title>
        <authorList>
            <person name="Dong X."/>
            <person name="Chaisiri K."/>
            <person name="Xia D."/>
            <person name="Armstrong S.D."/>
            <person name="Fang Y."/>
            <person name="Donnelly M.J."/>
            <person name="Kadowaki T."/>
            <person name="McGarry J.W."/>
            <person name="Darby A.C."/>
            <person name="Makepeace B.L."/>
        </authorList>
    </citation>
    <scope>NUCLEOTIDE SEQUENCE [LARGE SCALE GENOMIC DNA]</scope>
    <source>
        <strain evidence="7">UoL-UT</strain>
    </source>
</reference>
<sequence length="166" mass="18714">MNENVNNEQQEQRNLSTCGIYTISRTLDQLATAALSLNEPVVLPVILTEPNSAVDMNYTPPTPPDSESETTSSAHRLQLPLQANNTQTVPKLKFNRRNNPDLEKRRIHFCTYHGCNKAYTKSSHLKAHQRLHTGYIFLCIYNLLNVKSRINAIGMIVTGNSHVPMN</sequence>
<dbReference type="GO" id="GO:0000981">
    <property type="term" value="F:DNA-binding transcription factor activity, RNA polymerase II-specific"/>
    <property type="evidence" value="ECO:0007669"/>
    <property type="project" value="TreeGrafter"/>
</dbReference>
<evidence type="ECO:0000256" key="1">
    <source>
        <dbReference type="ARBA" id="ARBA00022723"/>
    </source>
</evidence>
<keyword evidence="3" id="KW-0862">Zinc</keyword>
<comment type="caution">
    <text evidence="7">The sequence shown here is derived from an EMBL/GenBank/DDBJ whole genome shotgun (WGS) entry which is preliminary data.</text>
</comment>
<feature type="domain" description="C2H2-type" evidence="6">
    <location>
        <begin position="108"/>
        <end position="134"/>
    </location>
</feature>
<evidence type="ECO:0000259" key="6">
    <source>
        <dbReference type="PROSITE" id="PS50157"/>
    </source>
</evidence>
<evidence type="ECO:0000313" key="8">
    <source>
        <dbReference type="Proteomes" id="UP000288716"/>
    </source>
</evidence>
<dbReference type="GO" id="GO:0008270">
    <property type="term" value="F:zinc ion binding"/>
    <property type="evidence" value="ECO:0007669"/>
    <property type="project" value="UniProtKB-KW"/>
</dbReference>
<evidence type="ECO:0000256" key="2">
    <source>
        <dbReference type="ARBA" id="ARBA00022771"/>
    </source>
</evidence>
<name>A0A443SEF4_9ACAR</name>
<evidence type="ECO:0000256" key="3">
    <source>
        <dbReference type="ARBA" id="ARBA00022833"/>
    </source>
</evidence>
<evidence type="ECO:0000313" key="7">
    <source>
        <dbReference type="EMBL" id="RWS25904.1"/>
    </source>
</evidence>
<dbReference type="Gene3D" id="3.30.160.60">
    <property type="entry name" value="Classic Zinc Finger"/>
    <property type="match status" value="1"/>
</dbReference>
<dbReference type="STRING" id="299467.A0A443SEF4"/>
<dbReference type="OrthoDB" id="4748970at2759"/>
<feature type="region of interest" description="Disordered" evidence="5">
    <location>
        <begin position="52"/>
        <end position="89"/>
    </location>
</feature>
<organism evidence="7 8">
    <name type="scientific">Leptotrombidium deliense</name>
    <dbReference type="NCBI Taxonomy" id="299467"/>
    <lineage>
        <taxon>Eukaryota</taxon>
        <taxon>Metazoa</taxon>
        <taxon>Ecdysozoa</taxon>
        <taxon>Arthropoda</taxon>
        <taxon>Chelicerata</taxon>
        <taxon>Arachnida</taxon>
        <taxon>Acari</taxon>
        <taxon>Acariformes</taxon>
        <taxon>Trombidiformes</taxon>
        <taxon>Prostigmata</taxon>
        <taxon>Anystina</taxon>
        <taxon>Parasitengona</taxon>
        <taxon>Trombiculoidea</taxon>
        <taxon>Trombiculidae</taxon>
        <taxon>Leptotrombidium</taxon>
    </lineage>
</organism>
<dbReference type="SUPFAM" id="SSF57667">
    <property type="entry name" value="beta-beta-alpha zinc fingers"/>
    <property type="match status" value="1"/>
</dbReference>
<accession>A0A443SEF4</accession>
<dbReference type="AlphaFoldDB" id="A0A443SEF4"/>